<feature type="region of interest" description="Disordered" evidence="1">
    <location>
        <begin position="154"/>
        <end position="223"/>
    </location>
</feature>
<gene>
    <name evidence="2" type="ORF">PIB30_011218</name>
</gene>
<keyword evidence="3" id="KW-1185">Reference proteome</keyword>
<accession>A0ABU6S5D3</accession>
<evidence type="ECO:0000313" key="3">
    <source>
        <dbReference type="Proteomes" id="UP001341840"/>
    </source>
</evidence>
<dbReference type="PANTHER" id="PTHR33318">
    <property type="entry name" value="ASPARTYL/GLUTAMYL-TRNA(ASN/GLN) AMIDOTRANSFERASE SUBUNIT"/>
    <property type="match status" value="1"/>
</dbReference>
<dbReference type="InterPro" id="IPR039300">
    <property type="entry name" value="JASON"/>
</dbReference>
<organism evidence="2 3">
    <name type="scientific">Stylosanthes scabra</name>
    <dbReference type="NCBI Taxonomy" id="79078"/>
    <lineage>
        <taxon>Eukaryota</taxon>
        <taxon>Viridiplantae</taxon>
        <taxon>Streptophyta</taxon>
        <taxon>Embryophyta</taxon>
        <taxon>Tracheophyta</taxon>
        <taxon>Spermatophyta</taxon>
        <taxon>Magnoliopsida</taxon>
        <taxon>eudicotyledons</taxon>
        <taxon>Gunneridae</taxon>
        <taxon>Pentapetalae</taxon>
        <taxon>rosids</taxon>
        <taxon>fabids</taxon>
        <taxon>Fabales</taxon>
        <taxon>Fabaceae</taxon>
        <taxon>Papilionoideae</taxon>
        <taxon>50 kb inversion clade</taxon>
        <taxon>dalbergioids sensu lato</taxon>
        <taxon>Dalbergieae</taxon>
        <taxon>Pterocarpus clade</taxon>
        <taxon>Stylosanthes</taxon>
    </lineage>
</organism>
<dbReference type="PANTHER" id="PTHR33318:SF16">
    <property type="entry name" value="FK506-BINDING NUCLEAR-LIKE PROTEIN"/>
    <property type="match status" value="1"/>
</dbReference>
<dbReference type="EMBL" id="JASCZI010060442">
    <property type="protein sequence ID" value="MED6131620.1"/>
    <property type="molecule type" value="Genomic_DNA"/>
</dbReference>
<dbReference type="Proteomes" id="UP001341840">
    <property type="component" value="Unassembled WGS sequence"/>
</dbReference>
<feature type="region of interest" description="Disordered" evidence="1">
    <location>
        <begin position="93"/>
        <end position="120"/>
    </location>
</feature>
<feature type="compositionally biased region" description="Acidic residues" evidence="1">
    <location>
        <begin position="154"/>
        <end position="186"/>
    </location>
</feature>
<proteinExistence type="predicted"/>
<sequence length="319" mass="36007">MGCFMACFGLSNKRKRRKALYKVLAGNQKYGNYEALVITEKAMVPYSDLRKRDECKEQNNVKSKKKKKKKVTFNLNVQIYEPDPTAYKVLDKEEEEHQNNAAEPAKKNSNSPSILGEGSASLTVTYPSNYRYYNCSEDFDEEEDLDYEEFDIDDYDDDDEEFDDGYDCDDGGSDESLENYEAEAYDENSRQKELSDSANSSAAEDRIRNQMPADASGRDRSTNMHSVLSPVENLSQWKAIKAKVPSSKHRRKENVPSSEQKTSIPSAAEACSNFSPCCSMKSSVLQSKPLLPKVAVDASLSNWLISPNYNVSKTTIHCQ</sequence>
<comment type="caution">
    <text evidence="2">The sequence shown here is derived from an EMBL/GenBank/DDBJ whole genome shotgun (WGS) entry which is preliminary data.</text>
</comment>
<name>A0ABU6S5D3_9FABA</name>
<evidence type="ECO:0000256" key="1">
    <source>
        <dbReference type="SAM" id="MobiDB-lite"/>
    </source>
</evidence>
<reference evidence="2 3" key="1">
    <citation type="journal article" date="2023" name="Plants (Basel)">
        <title>Bridging the Gap: Combining Genomics and Transcriptomics Approaches to Understand Stylosanthes scabra, an Orphan Legume from the Brazilian Caatinga.</title>
        <authorList>
            <person name="Ferreira-Neto J.R.C."/>
            <person name="da Silva M.D."/>
            <person name="Binneck E."/>
            <person name="de Melo N.F."/>
            <person name="da Silva R.H."/>
            <person name="de Melo A.L.T.M."/>
            <person name="Pandolfi V."/>
            <person name="Bustamante F.O."/>
            <person name="Brasileiro-Vidal A.C."/>
            <person name="Benko-Iseppon A.M."/>
        </authorList>
    </citation>
    <scope>NUCLEOTIDE SEQUENCE [LARGE SCALE GENOMIC DNA]</scope>
    <source>
        <tissue evidence="2">Leaves</tissue>
    </source>
</reference>
<feature type="region of interest" description="Disordered" evidence="1">
    <location>
        <begin position="242"/>
        <end position="261"/>
    </location>
</feature>
<protein>
    <submittedName>
        <fullName evidence="2">Uncharacterized protein</fullName>
    </submittedName>
</protein>
<evidence type="ECO:0000313" key="2">
    <source>
        <dbReference type="EMBL" id="MED6131620.1"/>
    </source>
</evidence>